<dbReference type="Proteomes" id="UP000789901">
    <property type="component" value="Unassembled WGS sequence"/>
</dbReference>
<feature type="transmembrane region" description="Helical" evidence="1">
    <location>
        <begin position="21"/>
        <end position="42"/>
    </location>
</feature>
<keyword evidence="1" id="KW-0472">Membrane</keyword>
<proteinExistence type="predicted"/>
<feature type="non-terminal residue" evidence="2">
    <location>
        <position position="1"/>
    </location>
</feature>
<evidence type="ECO:0000256" key="1">
    <source>
        <dbReference type="SAM" id="Phobius"/>
    </source>
</evidence>
<keyword evidence="1" id="KW-1133">Transmembrane helix</keyword>
<reference evidence="2 3" key="1">
    <citation type="submission" date="2021-06" db="EMBL/GenBank/DDBJ databases">
        <authorList>
            <person name="Kallberg Y."/>
            <person name="Tangrot J."/>
            <person name="Rosling A."/>
        </authorList>
    </citation>
    <scope>NUCLEOTIDE SEQUENCE [LARGE SCALE GENOMIC DNA]</scope>
    <source>
        <strain evidence="2 3">120-4 pot B 10/14</strain>
    </source>
</reference>
<gene>
    <name evidence="2" type="ORF">GMARGA_LOCUS14689</name>
</gene>
<sequence>RMESVEKNKKTKGELEGLFAVTSYHILGLLIYYQALILYLLLNSIEIDSDETGDNIDASSELLETNNDARKKISKANLKSAAKKQTIKEIGSDNNEFGDNNDAEFFLSKLPETDDNASTELSVPITQPKRAIEKLSDISNQLLTQA</sequence>
<dbReference type="EMBL" id="CAJVQB010009838">
    <property type="protein sequence ID" value="CAG8734218.1"/>
    <property type="molecule type" value="Genomic_DNA"/>
</dbReference>
<comment type="caution">
    <text evidence="2">The sequence shown here is derived from an EMBL/GenBank/DDBJ whole genome shotgun (WGS) entry which is preliminary data.</text>
</comment>
<accession>A0ABN7V758</accession>
<organism evidence="2 3">
    <name type="scientific">Gigaspora margarita</name>
    <dbReference type="NCBI Taxonomy" id="4874"/>
    <lineage>
        <taxon>Eukaryota</taxon>
        <taxon>Fungi</taxon>
        <taxon>Fungi incertae sedis</taxon>
        <taxon>Mucoromycota</taxon>
        <taxon>Glomeromycotina</taxon>
        <taxon>Glomeromycetes</taxon>
        <taxon>Diversisporales</taxon>
        <taxon>Gigasporaceae</taxon>
        <taxon>Gigaspora</taxon>
    </lineage>
</organism>
<evidence type="ECO:0000313" key="2">
    <source>
        <dbReference type="EMBL" id="CAG8734218.1"/>
    </source>
</evidence>
<protein>
    <submittedName>
        <fullName evidence="2">19832_t:CDS:1</fullName>
    </submittedName>
</protein>
<keyword evidence="1" id="KW-0812">Transmembrane</keyword>
<evidence type="ECO:0000313" key="3">
    <source>
        <dbReference type="Proteomes" id="UP000789901"/>
    </source>
</evidence>
<keyword evidence="3" id="KW-1185">Reference proteome</keyword>
<name>A0ABN7V758_GIGMA</name>